<gene>
    <name evidence="2" type="ORF">B7O87_08530</name>
</gene>
<dbReference type="Gene3D" id="3.60.40.10">
    <property type="entry name" value="PPM-type phosphatase domain"/>
    <property type="match status" value="1"/>
</dbReference>
<dbReference type="EMBL" id="NBYN01000042">
    <property type="protein sequence ID" value="OSO90845.1"/>
    <property type="molecule type" value="Genomic_DNA"/>
</dbReference>
<dbReference type="InterPro" id="IPR001932">
    <property type="entry name" value="PPM-type_phosphatase-like_dom"/>
</dbReference>
<dbReference type="InterPro" id="IPR036457">
    <property type="entry name" value="PPM-type-like_dom_sf"/>
</dbReference>
<dbReference type="Pfam" id="PF13672">
    <property type="entry name" value="PP2C_2"/>
    <property type="match status" value="1"/>
</dbReference>
<accession>A0A1X4G745</accession>
<proteinExistence type="predicted"/>
<evidence type="ECO:0000313" key="3">
    <source>
        <dbReference type="Proteomes" id="UP000192997"/>
    </source>
</evidence>
<dbReference type="SUPFAM" id="SSF81606">
    <property type="entry name" value="PP2C-like"/>
    <property type="match status" value="1"/>
</dbReference>
<dbReference type="AlphaFoldDB" id="A0A1X4G745"/>
<dbReference type="RefSeq" id="WP_009343238.1">
    <property type="nucleotide sequence ID" value="NZ_NBYN01000042.1"/>
</dbReference>
<feature type="domain" description="PPM-type phosphatase" evidence="1">
    <location>
        <begin position="18"/>
        <end position="237"/>
    </location>
</feature>
<organism evidence="2 3">
    <name type="scientific">Cylindrospermopsis raciborskii CENA303</name>
    <dbReference type="NCBI Taxonomy" id="1170769"/>
    <lineage>
        <taxon>Bacteria</taxon>
        <taxon>Bacillati</taxon>
        <taxon>Cyanobacteriota</taxon>
        <taxon>Cyanophyceae</taxon>
        <taxon>Nostocales</taxon>
        <taxon>Aphanizomenonaceae</taxon>
        <taxon>Cylindrospermopsis</taxon>
    </lineage>
</organism>
<evidence type="ECO:0000313" key="2">
    <source>
        <dbReference type="EMBL" id="OSO90845.1"/>
    </source>
</evidence>
<reference evidence="3" key="1">
    <citation type="submission" date="2017-04" db="EMBL/GenBank/DDBJ databases">
        <authorList>
            <person name="Abreu V.A."/>
            <person name="Popin R.V."/>
            <person name="Rigonato J."/>
            <person name="Andreote A.P."/>
            <person name="Schaker P.C."/>
            <person name="Hoff-Risseti C."/>
            <person name="Alvarenga D.O."/>
            <person name="Varani A.M."/>
            <person name="Fiore M.F."/>
        </authorList>
    </citation>
    <scope>NUCLEOTIDE SEQUENCE [LARGE SCALE GENOMIC DNA]</scope>
    <source>
        <strain evidence="3">CENA303</strain>
    </source>
</reference>
<name>A0A1X4G745_9CYAN</name>
<comment type="caution">
    <text evidence="2">The sequence shown here is derived from an EMBL/GenBank/DDBJ whole genome shotgun (WGS) entry which is preliminary data.</text>
</comment>
<sequence length="259" mass="28239">MNSSKQVAQWRVAAASVCGTSHTKSNQLCQDAYYWHILPNNVLLIAVADGAGCANLGKAGAVIATQTAIEYISQRKDIATIIADNTLLREMLHNAIINAKTALEKEAEVSKYELSDLATTLIIVLATPKLAAVAQIGDGLAVTRDSTGKLQALTTPHRGEYVNETIFLTSSEAVTTTQIQILRHNIVNIGVLTDGLQMLALNMLVQQPHQPFFLPLFDFVTKIEDYKLAQEQLTSFLSSRKIIERTDDDLTLILAAFSS</sequence>
<evidence type="ECO:0000259" key="1">
    <source>
        <dbReference type="Pfam" id="PF13672"/>
    </source>
</evidence>
<dbReference type="Proteomes" id="UP000192997">
    <property type="component" value="Unassembled WGS sequence"/>
</dbReference>
<protein>
    <submittedName>
        <fullName evidence="2">Serine/threonine protein phosphatase</fullName>
    </submittedName>
</protein>